<comment type="caution">
    <text evidence="7">The sequence shown here is derived from an EMBL/GenBank/DDBJ whole genome shotgun (WGS) entry which is preliminary data.</text>
</comment>
<dbReference type="GO" id="GO:0051213">
    <property type="term" value="F:dioxygenase activity"/>
    <property type="evidence" value="ECO:0007669"/>
    <property type="project" value="UniProtKB-KW"/>
</dbReference>
<evidence type="ECO:0000313" key="7">
    <source>
        <dbReference type="EMBL" id="MBS2547164.1"/>
    </source>
</evidence>
<protein>
    <submittedName>
        <fullName evidence="7">Aromatic ring-hydroxylating dioxygenase subunit alpha</fullName>
    </submittedName>
</protein>
<dbReference type="RefSeq" id="WP_212008765.1">
    <property type="nucleotide sequence ID" value="NZ_JAAFYZ010000023.1"/>
</dbReference>
<feature type="domain" description="Rieske" evidence="6">
    <location>
        <begin position="25"/>
        <end position="129"/>
    </location>
</feature>
<sequence>MANQTYIRGLIEQESRSTDPLLDWWHPVGWSADFGEQPTQVVLLGRALAVWRDADGAARCFRDLCVHRGTALSLGKVSDGKLACAYHGWTYDGRGKCLAIPQLAADAPVPASARALVFACEERYGLVWVCLGTPRAPIPDFPEWDAPGFRHAACPPYAWQCAAPRMVENFTDFGHLGWLHDGLLGSRDDLEVPDHAVQTEDGTLRYSLTMRVPAAEGINDLSGPNGLMTNDYVLSLPHAIHLRSRYHDTGRSRVLFFAVRPDSATVSTGFCYQSRDFDLDGDDRRYVEFQETLAEQDRVVVESQRPEELPLDLADELHLKFDRVAVAYRKALSAYGLLT</sequence>
<dbReference type="InterPro" id="IPR044043">
    <property type="entry name" value="VanA_C_cat"/>
</dbReference>
<dbReference type="PANTHER" id="PTHR21266">
    <property type="entry name" value="IRON-SULFUR DOMAIN CONTAINING PROTEIN"/>
    <property type="match status" value="1"/>
</dbReference>
<dbReference type="InterPro" id="IPR050584">
    <property type="entry name" value="Cholesterol_7-desaturase"/>
</dbReference>
<dbReference type="SUPFAM" id="SSF55961">
    <property type="entry name" value="Bet v1-like"/>
    <property type="match status" value="1"/>
</dbReference>
<dbReference type="EMBL" id="JAAFYZ010000023">
    <property type="protein sequence ID" value="MBS2547164.1"/>
    <property type="molecule type" value="Genomic_DNA"/>
</dbReference>
<evidence type="ECO:0000256" key="2">
    <source>
        <dbReference type="ARBA" id="ARBA00022723"/>
    </source>
</evidence>
<name>A0ABS5KMC8_9ACTN</name>
<proteinExistence type="predicted"/>
<evidence type="ECO:0000256" key="5">
    <source>
        <dbReference type="ARBA" id="ARBA00023014"/>
    </source>
</evidence>
<reference evidence="7 8" key="1">
    <citation type="submission" date="2020-02" db="EMBL/GenBank/DDBJ databases">
        <title>Acidophilic actinobacteria isolated from forest soil.</title>
        <authorList>
            <person name="Golinska P."/>
        </authorList>
    </citation>
    <scope>NUCLEOTIDE SEQUENCE [LARGE SCALE GENOMIC DNA]</scope>
    <source>
        <strain evidence="7 8">NL8</strain>
    </source>
</reference>
<evidence type="ECO:0000256" key="1">
    <source>
        <dbReference type="ARBA" id="ARBA00022714"/>
    </source>
</evidence>
<gene>
    <name evidence="7" type="ORF">KGQ19_09795</name>
</gene>
<organism evidence="7 8">
    <name type="scientific">Catenulispora pinistramenti</name>
    <dbReference type="NCBI Taxonomy" id="2705254"/>
    <lineage>
        <taxon>Bacteria</taxon>
        <taxon>Bacillati</taxon>
        <taxon>Actinomycetota</taxon>
        <taxon>Actinomycetes</taxon>
        <taxon>Catenulisporales</taxon>
        <taxon>Catenulisporaceae</taxon>
        <taxon>Catenulispora</taxon>
    </lineage>
</organism>
<keyword evidence="2" id="KW-0479">Metal-binding</keyword>
<keyword evidence="4" id="KW-0408">Iron</keyword>
<keyword evidence="8" id="KW-1185">Reference proteome</keyword>
<dbReference type="Proteomes" id="UP000730482">
    <property type="component" value="Unassembled WGS sequence"/>
</dbReference>
<keyword evidence="7" id="KW-0223">Dioxygenase</keyword>
<dbReference type="PROSITE" id="PS51296">
    <property type="entry name" value="RIESKE"/>
    <property type="match status" value="1"/>
</dbReference>
<evidence type="ECO:0000259" key="6">
    <source>
        <dbReference type="PROSITE" id="PS51296"/>
    </source>
</evidence>
<keyword evidence="1" id="KW-0001">2Fe-2S</keyword>
<evidence type="ECO:0000256" key="4">
    <source>
        <dbReference type="ARBA" id="ARBA00023004"/>
    </source>
</evidence>
<dbReference type="Pfam" id="PF00355">
    <property type="entry name" value="Rieske"/>
    <property type="match status" value="1"/>
</dbReference>
<dbReference type="Gene3D" id="3.90.380.10">
    <property type="entry name" value="Naphthalene 1,2-dioxygenase Alpha Subunit, Chain A, domain 1"/>
    <property type="match status" value="1"/>
</dbReference>
<dbReference type="PANTHER" id="PTHR21266:SF57">
    <property type="entry name" value="3-CHLOROBENZOATE-3,4-DIOXYGENASE"/>
    <property type="match status" value="1"/>
</dbReference>
<evidence type="ECO:0000313" key="8">
    <source>
        <dbReference type="Proteomes" id="UP000730482"/>
    </source>
</evidence>
<dbReference type="Pfam" id="PF19112">
    <property type="entry name" value="VanA_C"/>
    <property type="match status" value="1"/>
</dbReference>
<dbReference type="InterPro" id="IPR036922">
    <property type="entry name" value="Rieske_2Fe-2S_sf"/>
</dbReference>
<dbReference type="InterPro" id="IPR017941">
    <property type="entry name" value="Rieske_2Fe-2S"/>
</dbReference>
<accession>A0ABS5KMC8</accession>
<keyword evidence="5" id="KW-0411">Iron-sulfur</keyword>
<dbReference type="Gene3D" id="2.102.10.10">
    <property type="entry name" value="Rieske [2Fe-2S] iron-sulphur domain"/>
    <property type="match status" value="1"/>
</dbReference>
<dbReference type="CDD" id="cd03469">
    <property type="entry name" value="Rieske_RO_Alpha_N"/>
    <property type="match status" value="1"/>
</dbReference>
<evidence type="ECO:0000256" key="3">
    <source>
        <dbReference type="ARBA" id="ARBA00023002"/>
    </source>
</evidence>
<keyword evidence="3" id="KW-0560">Oxidoreductase</keyword>
<dbReference type="SUPFAM" id="SSF50022">
    <property type="entry name" value="ISP domain"/>
    <property type="match status" value="1"/>
</dbReference>